<dbReference type="Pfam" id="PF08410">
    <property type="entry name" value="DUF1737"/>
    <property type="match status" value="1"/>
</dbReference>
<gene>
    <name evidence="2" type="ORF">LCGC14_2114140</name>
</gene>
<dbReference type="EMBL" id="LAZR01026186">
    <property type="protein sequence ID" value="KKL69521.1"/>
    <property type="molecule type" value="Genomic_DNA"/>
</dbReference>
<evidence type="ECO:0000259" key="1">
    <source>
        <dbReference type="Pfam" id="PF08410"/>
    </source>
</evidence>
<protein>
    <recommendedName>
        <fullName evidence="1">DUF1737 domain-containing protein</fullName>
    </recommendedName>
</protein>
<sequence length="59" mass="6594">MIIKYSIIKAKGSDSLEHLVGEMVKEGWEPSGSLQIIILGNGTLKFYQSIIKKEDQPKC</sequence>
<organism evidence="2">
    <name type="scientific">marine sediment metagenome</name>
    <dbReference type="NCBI Taxonomy" id="412755"/>
    <lineage>
        <taxon>unclassified sequences</taxon>
        <taxon>metagenomes</taxon>
        <taxon>ecological metagenomes</taxon>
    </lineage>
</organism>
<evidence type="ECO:0000313" key="2">
    <source>
        <dbReference type="EMBL" id="KKL69521.1"/>
    </source>
</evidence>
<comment type="caution">
    <text evidence="2">The sequence shown here is derived from an EMBL/GenBank/DDBJ whole genome shotgun (WGS) entry which is preliminary data.</text>
</comment>
<feature type="domain" description="DUF1737" evidence="1">
    <location>
        <begin position="4"/>
        <end position="52"/>
    </location>
</feature>
<reference evidence="2" key="1">
    <citation type="journal article" date="2015" name="Nature">
        <title>Complex archaea that bridge the gap between prokaryotes and eukaryotes.</title>
        <authorList>
            <person name="Spang A."/>
            <person name="Saw J.H."/>
            <person name="Jorgensen S.L."/>
            <person name="Zaremba-Niedzwiedzka K."/>
            <person name="Martijn J."/>
            <person name="Lind A.E."/>
            <person name="van Eijk R."/>
            <person name="Schleper C."/>
            <person name="Guy L."/>
            <person name="Ettema T.J."/>
        </authorList>
    </citation>
    <scope>NUCLEOTIDE SEQUENCE</scope>
</reference>
<name>A0A0F9ETB4_9ZZZZ</name>
<dbReference type="AlphaFoldDB" id="A0A0F9ETB4"/>
<accession>A0A0F9ETB4</accession>
<proteinExistence type="predicted"/>
<dbReference type="InterPro" id="IPR013619">
    <property type="entry name" value="DUF1737"/>
</dbReference>